<keyword evidence="3" id="KW-1185">Reference proteome</keyword>
<protein>
    <submittedName>
        <fullName evidence="2">Holin</fullName>
    </submittedName>
</protein>
<evidence type="ECO:0000313" key="3">
    <source>
        <dbReference type="Proteomes" id="UP000223183"/>
    </source>
</evidence>
<keyword evidence="1" id="KW-1133">Transmembrane helix</keyword>
<evidence type="ECO:0000313" key="2">
    <source>
        <dbReference type="EMBL" id="AOZ65066.1"/>
    </source>
</evidence>
<dbReference type="Proteomes" id="UP000223183">
    <property type="component" value="Segment"/>
</dbReference>
<name>A0A1I9SDY9_9CAUD</name>
<proteinExistence type="predicted"/>
<evidence type="ECO:0000256" key="1">
    <source>
        <dbReference type="SAM" id="Phobius"/>
    </source>
</evidence>
<feature type="transmembrane region" description="Helical" evidence="1">
    <location>
        <begin position="43"/>
        <end position="63"/>
    </location>
</feature>
<keyword evidence="1" id="KW-0812">Transmembrane</keyword>
<keyword evidence="1" id="KW-0472">Membrane</keyword>
<dbReference type="EMBL" id="KX688102">
    <property type="protein sequence ID" value="AOZ65066.1"/>
    <property type="molecule type" value="Genomic_DNA"/>
</dbReference>
<sequence length="171" mass="18151">MAQAMITFNVDWWAVLQLILSAVLPLVVGLITTRMTAGTKKSILLLALSVLTSFLTQLLSWWFGGHSEPYDLFSALLLALATFVIGVGLHVGAYSSKNADGTSIASRLADKGITADTPDFGPTFAEQFPSLHAVTETTAPNVGLPKSYLHLESEPGDLAAFVNAPGPKHKA</sequence>
<accession>A0A1I9SDY9</accession>
<feature type="transmembrane region" description="Helical" evidence="1">
    <location>
        <begin position="75"/>
        <end position="94"/>
    </location>
</feature>
<reference evidence="2 3" key="1">
    <citation type="submission" date="2016-08" db="EMBL/GenBank/DDBJ databases">
        <authorList>
            <person name="Bristol A.J."/>
            <person name="Almonte K.F."/>
            <person name="Kendera W.M."/>
            <person name="Nayek S."/>
            <person name="Syed N."/>
            <person name="Wagner P.E."/>
            <person name="Donegan-Quick R."/>
            <person name="Kim T."/>
            <person name="Visi D.K."/>
            <person name="Allen M.S."/>
            <person name="Hughes L.E."/>
            <person name="Garlena R.A."/>
            <person name="Russell D.A."/>
            <person name="Pope W.H."/>
            <person name="Jacobs-Sera D."/>
            <person name="Hendrix R.W."/>
            <person name="Hatfull G.F."/>
        </authorList>
    </citation>
    <scope>NUCLEOTIDE SEQUENCE [LARGE SCALE GENOMIC DNA]</scope>
</reference>
<feature type="transmembrane region" description="Helical" evidence="1">
    <location>
        <begin position="12"/>
        <end position="31"/>
    </location>
</feature>
<organism evidence="2 3">
    <name type="scientific">Arthrobacter phage Oxynfrius</name>
    <dbReference type="NCBI Taxonomy" id="1897429"/>
    <lineage>
        <taxon>Viruses</taxon>
        <taxon>Duplodnaviria</taxon>
        <taxon>Heunggongvirae</taxon>
        <taxon>Uroviricota</taxon>
        <taxon>Caudoviricetes</taxon>
        <taxon>Korravirus</taxon>
        <taxon>Korravirus oxynfrius</taxon>
    </lineage>
</organism>
<gene>
    <name evidence="2" type="ORF">SEA_OXYNFRIUS_26</name>
</gene>